<dbReference type="InterPro" id="IPR029012">
    <property type="entry name" value="Helix_hairpin_bin_sf"/>
</dbReference>
<keyword evidence="5 6" id="KW-0653">Protein transport</keyword>
<gene>
    <name evidence="9" type="ORF">TrST_g8191</name>
</gene>
<protein>
    <recommendedName>
        <fullName evidence="8">VPS37 C-terminal domain-containing protein</fullName>
    </recommendedName>
</protein>
<keyword evidence="4" id="KW-0967">Endosome</keyword>
<dbReference type="EMBL" id="BRXY01000490">
    <property type="protein sequence ID" value="GMH97360.1"/>
    <property type="molecule type" value="Genomic_DNA"/>
</dbReference>
<dbReference type="InterPro" id="IPR009851">
    <property type="entry name" value="Mod_r"/>
</dbReference>
<keyword evidence="3 6" id="KW-0813">Transport</keyword>
<reference evidence="10" key="1">
    <citation type="journal article" date="2023" name="Commun. Biol.">
        <title>Genome analysis of Parmales, the sister group of diatoms, reveals the evolutionary specialization of diatoms from phago-mixotrophs to photoautotrophs.</title>
        <authorList>
            <person name="Ban H."/>
            <person name="Sato S."/>
            <person name="Yoshikawa S."/>
            <person name="Yamada K."/>
            <person name="Nakamura Y."/>
            <person name="Ichinomiya M."/>
            <person name="Sato N."/>
            <person name="Blanc-Mathieu R."/>
            <person name="Endo H."/>
            <person name="Kuwata A."/>
            <person name="Ogata H."/>
        </authorList>
    </citation>
    <scope>NUCLEOTIDE SEQUENCE [LARGE SCALE GENOMIC DNA]</scope>
    <source>
        <strain evidence="10">NIES 3701</strain>
    </source>
</reference>
<dbReference type="InterPro" id="IPR016135">
    <property type="entry name" value="UBQ-conjugating_enzyme/RWD"/>
</dbReference>
<proteinExistence type="inferred from homology"/>
<accession>A0A9W7C3J9</accession>
<comment type="subcellular location">
    <subcellularLocation>
        <location evidence="1">Endosome</location>
    </subcellularLocation>
</comment>
<dbReference type="Proteomes" id="UP001165085">
    <property type="component" value="Unassembled WGS sequence"/>
</dbReference>
<feature type="domain" description="VPS37 C-terminal" evidence="8">
    <location>
        <begin position="260"/>
        <end position="338"/>
    </location>
</feature>
<dbReference type="PROSITE" id="PS51314">
    <property type="entry name" value="VPS37_C"/>
    <property type="match status" value="1"/>
</dbReference>
<comment type="caution">
    <text evidence="9">The sequence shown here is derived from an EMBL/GenBank/DDBJ whole genome shotgun (WGS) entry which is preliminary data.</text>
</comment>
<dbReference type="InterPro" id="IPR037202">
    <property type="entry name" value="ESCRT_assembly_dom"/>
</dbReference>
<evidence type="ECO:0000256" key="2">
    <source>
        <dbReference type="ARBA" id="ARBA00007617"/>
    </source>
</evidence>
<evidence type="ECO:0000256" key="5">
    <source>
        <dbReference type="ARBA" id="ARBA00022927"/>
    </source>
</evidence>
<name>A0A9W7C3J9_9STRA</name>
<dbReference type="SUPFAM" id="SSF54495">
    <property type="entry name" value="UBC-like"/>
    <property type="match status" value="1"/>
</dbReference>
<dbReference type="GO" id="GO:0006623">
    <property type="term" value="P:protein targeting to vacuole"/>
    <property type="evidence" value="ECO:0007669"/>
    <property type="project" value="TreeGrafter"/>
</dbReference>
<evidence type="ECO:0000256" key="4">
    <source>
        <dbReference type="ARBA" id="ARBA00022753"/>
    </source>
</evidence>
<dbReference type="SUPFAM" id="SSF140111">
    <property type="entry name" value="Endosomal sorting complex assembly domain"/>
    <property type="match status" value="1"/>
</dbReference>
<dbReference type="AlphaFoldDB" id="A0A9W7C3J9"/>
<evidence type="ECO:0000256" key="6">
    <source>
        <dbReference type="PROSITE-ProRule" id="PRU00646"/>
    </source>
</evidence>
<evidence type="ECO:0000256" key="3">
    <source>
        <dbReference type="ARBA" id="ARBA00022448"/>
    </source>
</evidence>
<dbReference type="Pfam" id="PF07200">
    <property type="entry name" value="Mod_r"/>
    <property type="match status" value="1"/>
</dbReference>
<evidence type="ECO:0000256" key="1">
    <source>
        <dbReference type="ARBA" id="ARBA00004177"/>
    </source>
</evidence>
<evidence type="ECO:0000259" key="8">
    <source>
        <dbReference type="PROSITE" id="PS51314"/>
    </source>
</evidence>
<dbReference type="PANTHER" id="PTHR13678">
    <property type="entry name" value="VACUOLAR PROTEIN SORTING-ASSOCIATED PROTEIN 37"/>
    <property type="match status" value="1"/>
</dbReference>
<organism evidence="9 10">
    <name type="scientific">Triparma strigata</name>
    <dbReference type="NCBI Taxonomy" id="1606541"/>
    <lineage>
        <taxon>Eukaryota</taxon>
        <taxon>Sar</taxon>
        <taxon>Stramenopiles</taxon>
        <taxon>Ochrophyta</taxon>
        <taxon>Bolidophyceae</taxon>
        <taxon>Parmales</taxon>
        <taxon>Triparmaceae</taxon>
        <taxon>Triparma</taxon>
    </lineage>
</organism>
<evidence type="ECO:0000313" key="10">
    <source>
        <dbReference type="Proteomes" id="UP001165085"/>
    </source>
</evidence>
<evidence type="ECO:0000313" key="9">
    <source>
        <dbReference type="EMBL" id="GMH97360.1"/>
    </source>
</evidence>
<dbReference type="GO" id="GO:0000813">
    <property type="term" value="C:ESCRT I complex"/>
    <property type="evidence" value="ECO:0007669"/>
    <property type="project" value="UniProtKB-ARBA"/>
</dbReference>
<keyword evidence="10" id="KW-1185">Reference proteome</keyword>
<comment type="similarity">
    <text evidence="2">Belongs to the VPS37 family.</text>
</comment>
<dbReference type="Gene3D" id="1.10.287.660">
    <property type="entry name" value="Helix hairpin bin"/>
    <property type="match status" value="1"/>
</dbReference>
<dbReference type="OrthoDB" id="10260857at2759"/>
<sequence>MVFGFGSSSRASATSNVSVDVRGMHIQRFLAHATFSRGTKQIPTDASANLYETSFAAAQGAEPFTLQIYLSPSFPTQPPIITLLKPAIATHPIINENMQCVRPNGLSSWGNGSVQLVEVIEEIAQSLIAQAPSPVGGASPAKPPSYDTATDPTRRNSRSSSVSSADNMTHIPIPPVPSKFPDLEAMSDSAVTRLLNDDVARAMYVENMACVKTIIELKASISDGNVEAAKLNLGREEEIGGLQAEARVMQVELKEEAAKFDKMVKEARGVLDGLSERDVLDLVSSAKMDAEEKSDDLSSSFQDGDLKIGDFVKDYMDMRQKYHERAAKIERLERQQRY</sequence>
<dbReference type="GO" id="GO:0043162">
    <property type="term" value="P:ubiquitin-dependent protein catabolic process via the multivesicular body sorting pathway"/>
    <property type="evidence" value="ECO:0007669"/>
    <property type="project" value="TreeGrafter"/>
</dbReference>
<dbReference type="PANTHER" id="PTHR13678:SF2">
    <property type="entry name" value="VACUOLAR PROTEIN SORTING-ASSOCIATED PROTEIN 37A"/>
    <property type="match status" value="1"/>
</dbReference>
<dbReference type="GO" id="GO:0006612">
    <property type="term" value="P:protein targeting to membrane"/>
    <property type="evidence" value="ECO:0007669"/>
    <property type="project" value="TreeGrafter"/>
</dbReference>
<dbReference type="CDD" id="cd11685">
    <property type="entry name" value="UEV_TSG101-like"/>
    <property type="match status" value="1"/>
</dbReference>
<evidence type="ECO:0000256" key="7">
    <source>
        <dbReference type="SAM" id="MobiDB-lite"/>
    </source>
</evidence>
<feature type="region of interest" description="Disordered" evidence="7">
    <location>
        <begin position="133"/>
        <end position="176"/>
    </location>
</feature>